<dbReference type="GO" id="GO:0005892">
    <property type="term" value="C:acetylcholine-gated channel complex"/>
    <property type="evidence" value="ECO:0007669"/>
    <property type="project" value="InterPro"/>
</dbReference>
<feature type="chain" id="PRO_5032392280" description="TPM domain-containing protein" evidence="2">
    <location>
        <begin position="26"/>
        <end position="296"/>
    </location>
</feature>
<evidence type="ECO:0000256" key="1">
    <source>
        <dbReference type="SAM" id="Phobius"/>
    </source>
</evidence>
<organism evidence="3 4">
    <name type="scientific">Mytilus galloprovincialis</name>
    <name type="common">Mediterranean mussel</name>
    <dbReference type="NCBI Taxonomy" id="29158"/>
    <lineage>
        <taxon>Eukaryota</taxon>
        <taxon>Metazoa</taxon>
        <taxon>Spiralia</taxon>
        <taxon>Lophotrochozoa</taxon>
        <taxon>Mollusca</taxon>
        <taxon>Bivalvia</taxon>
        <taxon>Autobranchia</taxon>
        <taxon>Pteriomorphia</taxon>
        <taxon>Mytilida</taxon>
        <taxon>Mytiloidea</taxon>
        <taxon>Mytilidae</taxon>
        <taxon>Mytilinae</taxon>
        <taxon>Mytilus</taxon>
    </lineage>
</organism>
<dbReference type="PANTHER" id="PTHR33748">
    <property type="entry name" value="PROTEIN CBG04600"/>
    <property type="match status" value="1"/>
</dbReference>
<proteinExistence type="predicted"/>
<comment type="caution">
    <text evidence="3">The sequence shown here is derived from an EMBL/GenBank/DDBJ whole genome shotgun (WGS) entry which is preliminary data.</text>
</comment>
<dbReference type="AlphaFoldDB" id="A0A8B6HLK4"/>
<gene>
    <name evidence="3" type="ORF">MGAL_10B021973</name>
</gene>
<dbReference type="EMBL" id="UYJE01010257">
    <property type="protein sequence ID" value="VDI81439.1"/>
    <property type="molecule type" value="Genomic_DNA"/>
</dbReference>
<dbReference type="Pfam" id="PF17175">
    <property type="entry name" value="MOLO1"/>
    <property type="match status" value="1"/>
</dbReference>
<protein>
    <recommendedName>
        <fullName evidence="5">TPM domain-containing protein</fullName>
    </recommendedName>
</protein>
<evidence type="ECO:0000313" key="4">
    <source>
        <dbReference type="Proteomes" id="UP000596742"/>
    </source>
</evidence>
<evidence type="ECO:0000313" key="3">
    <source>
        <dbReference type="EMBL" id="VDI81439.1"/>
    </source>
</evidence>
<reference evidence="3" key="1">
    <citation type="submission" date="2018-11" db="EMBL/GenBank/DDBJ databases">
        <authorList>
            <person name="Alioto T."/>
            <person name="Alioto T."/>
        </authorList>
    </citation>
    <scope>NUCLEOTIDE SEQUENCE</scope>
</reference>
<evidence type="ECO:0008006" key="5">
    <source>
        <dbReference type="Google" id="ProtNLM"/>
    </source>
</evidence>
<name>A0A8B6HLK4_MYTGA</name>
<feature type="signal peptide" evidence="2">
    <location>
        <begin position="1"/>
        <end position="25"/>
    </location>
</feature>
<dbReference type="Gene3D" id="3.10.310.50">
    <property type="match status" value="1"/>
</dbReference>
<keyword evidence="1" id="KW-0812">Transmembrane</keyword>
<dbReference type="OrthoDB" id="8062037at2759"/>
<feature type="transmembrane region" description="Helical" evidence="1">
    <location>
        <begin position="217"/>
        <end position="240"/>
    </location>
</feature>
<sequence length="296" mass="31732">MLLKSIMKFMYVSFVLFYVVKCVVTQNCIPESPNQASWSKEVFPNPQTDIGRCGRDCKTSWICDPGQILSSQRADELDFFINEIANSGKCECSQCSGQDGFNISVALVPVINSVGFSDKETKAREFAEYLRKKTWNFQICGNNIVILVSRDDRQVYTDAGPLAFQSLTLDCIEEVYENVRPRFTEGHYYEGLREMIEHYRTTLENGNCNHIETTDGVVGVIVGIAFGAVFVSIVIVGMCICRRGSGSCYAANTGHYGNHHRHGGGNGGGGGFSGGGGGGCSGGGGGDGGGGGGGGF</sequence>
<keyword evidence="4" id="KW-1185">Reference proteome</keyword>
<keyword evidence="1" id="KW-0472">Membrane</keyword>
<evidence type="ECO:0000256" key="2">
    <source>
        <dbReference type="SAM" id="SignalP"/>
    </source>
</evidence>
<dbReference type="InterPro" id="IPR033438">
    <property type="entry name" value="MOLO1"/>
</dbReference>
<dbReference type="Proteomes" id="UP000596742">
    <property type="component" value="Unassembled WGS sequence"/>
</dbReference>
<accession>A0A8B6HLK4</accession>
<keyword evidence="2" id="KW-0732">Signal</keyword>
<dbReference type="PANTHER" id="PTHR33748:SF5">
    <property type="entry name" value="GROUND-LIKE DOMAIN-CONTAINING PROTEIN"/>
    <property type="match status" value="1"/>
</dbReference>
<keyword evidence="1" id="KW-1133">Transmembrane helix</keyword>